<keyword evidence="2" id="KW-1185">Reference proteome</keyword>
<evidence type="ECO:0000313" key="1">
    <source>
        <dbReference type="EMBL" id="GLQ30195.1"/>
    </source>
</evidence>
<evidence type="ECO:0000313" key="2">
    <source>
        <dbReference type="Proteomes" id="UP001161389"/>
    </source>
</evidence>
<dbReference type="AlphaFoldDB" id="A0AA37S6P4"/>
<accession>A0AA37S6P4</accession>
<name>A0AA37S6P4_9GAMM</name>
<reference evidence="1" key="1">
    <citation type="journal article" date="2014" name="Int. J. Syst. Evol. Microbiol.">
        <title>Complete genome sequence of Corynebacterium casei LMG S-19264T (=DSM 44701T), isolated from a smear-ripened cheese.</title>
        <authorList>
            <consortium name="US DOE Joint Genome Institute (JGI-PGF)"/>
            <person name="Walter F."/>
            <person name="Albersmeier A."/>
            <person name="Kalinowski J."/>
            <person name="Ruckert C."/>
        </authorList>
    </citation>
    <scope>NUCLEOTIDE SEQUENCE</scope>
    <source>
        <strain evidence="1">NBRC 110071</strain>
    </source>
</reference>
<protein>
    <recommendedName>
        <fullName evidence="3">Lipoprotein</fullName>
    </recommendedName>
</protein>
<dbReference type="RefSeq" id="WP_284378763.1">
    <property type="nucleotide sequence ID" value="NZ_BSNM01000003.1"/>
</dbReference>
<reference evidence="1" key="2">
    <citation type="submission" date="2023-01" db="EMBL/GenBank/DDBJ databases">
        <title>Draft genome sequence of Litoribrevibacter albus strain NBRC 110071.</title>
        <authorList>
            <person name="Sun Q."/>
            <person name="Mori K."/>
        </authorList>
    </citation>
    <scope>NUCLEOTIDE SEQUENCE</scope>
    <source>
        <strain evidence="1">NBRC 110071</strain>
    </source>
</reference>
<proteinExistence type="predicted"/>
<dbReference type="EMBL" id="BSNM01000003">
    <property type="protein sequence ID" value="GLQ30195.1"/>
    <property type="molecule type" value="Genomic_DNA"/>
</dbReference>
<organism evidence="1 2">
    <name type="scientific">Litoribrevibacter albus</name>
    <dbReference type="NCBI Taxonomy" id="1473156"/>
    <lineage>
        <taxon>Bacteria</taxon>
        <taxon>Pseudomonadati</taxon>
        <taxon>Pseudomonadota</taxon>
        <taxon>Gammaproteobacteria</taxon>
        <taxon>Oceanospirillales</taxon>
        <taxon>Oceanospirillaceae</taxon>
        <taxon>Litoribrevibacter</taxon>
    </lineage>
</organism>
<dbReference type="PROSITE" id="PS51257">
    <property type="entry name" value="PROKAR_LIPOPROTEIN"/>
    <property type="match status" value="1"/>
</dbReference>
<dbReference type="Proteomes" id="UP001161389">
    <property type="component" value="Unassembled WGS sequence"/>
</dbReference>
<evidence type="ECO:0008006" key="3">
    <source>
        <dbReference type="Google" id="ProtNLM"/>
    </source>
</evidence>
<gene>
    <name evidence="1" type="ORF">GCM10007876_06730</name>
</gene>
<sequence>MIRKLSGLLIVGFLLGCQNQVSGLEQNILDEQLLAAYSEFNESTQRSRSALLFDNDQQANTCESYWTLVKTHDLLETIENQLIKSEYLICDGLFILSEVELFPEVVDRTEIGAVLRSKLDLRSFPSSLKRLATEDSFTLASLFPEDTKFSGTNVVYDAEDWVYTLRVVAVLNINDNSDQDWLVQLSDEAKVGNYRSYSSFILYDVSSDTLTASSIY</sequence>
<comment type="caution">
    <text evidence="1">The sequence shown here is derived from an EMBL/GenBank/DDBJ whole genome shotgun (WGS) entry which is preliminary data.</text>
</comment>